<dbReference type="Gene3D" id="3.20.20.100">
    <property type="entry name" value="NADP-dependent oxidoreductase domain"/>
    <property type="match status" value="1"/>
</dbReference>
<name>I2H5A1_HENB6</name>
<dbReference type="AlphaFoldDB" id="I2H5A1"/>
<organism evidence="3 4">
    <name type="scientific">Henningerozyma blattae (strain ATCC 34711 / CBS 6284 / DSM 70876 / NBRC 10599 / NRRL Y-10934 / UCD 77-7)</name>
    <name type="common">Yeast</name>
    <name type="synonym">Tetrapisispora blattae</name>
    <dbReference type="NCBI Taxonomy" id="1071380"/>
    <lineage>
        <taxon>Eukaryota</taxon>
        <taxon>Fungi</taxon>
        <taxon>Dikarya</taxon>
        <taxon>Ascomycota</taxon>
        <taxon>Saccharomycotina</taxon>
        <taxon>Saccharomycetes</taxon>
        <taxon>Saccharomycetales</taxon>
        <taxon>Saccharomycetaceae</taxon>
        <taxon>Henningerozyma</taxon>
    </lineage>
</organism>
<dbReference type="InterPro" id="IPR036812">
    <property type="entry name" value="NAD(P)_OxRdtase_dom_sf"/>
</dbReference>
<evidence type="ECO:0000313" key="3">
    <source>
        <dbReference type="EMBL" id="CCH61553.1"/>
    </source>
</evidence>
<dbReference type="SUPFAM" id="SSF51430">
    <property type="entry name" value="NAD(P)-linked oxidoreductase"/>
    <property type="match status" value="1"/>
</dbReference>
<gene>
    <name evidence="3" type="primary">TBLA0E05040</name>
    <name evidence="3" type="ORF">TBLA_0E05040</name>
</gene>
<keyword evidence="4" id="KW-1185">Reference proteome</keyword>
<evidence type="ECO:0000313" key="4">
    <source>
        <dbReference type="Proteomes" id="UP000002866"/>
    </source>
</evidence>
<accession>I2H5A1</accession>
<dbReference type="KEGG" id="tbl:TBLA_0E05040"/>
<dbReference type="CDD" id="cd19079">
    <property type="entry name" value="AKR_EcYajO-like"/>
    <property type="match status" value="1"/>
</dbReference>
<protein>
    <recommendedName>
        <fullName evidence="2">NADP-dependent oxidoreductase domain-containing protein</fullName>
    </recommendedName>
</protein>
<dbReference type="STRING" id="1071380.I2H5A1"/>
<keyword evidence="1" id="KW-0560">Oxidoreductase</keyword>
<dbReference type="FunFam" id="3.20.20.100:FF:000004">
    <property type="entry name" value="Oxidoreductase, aldo/keto reductase"/>
    <property type="match status" value="1"/>
</dbReference>
<proteinExistence type="predicted"/>
<dbReference type="RefSeq" id="XP_004181072.1">
    <property type="nucleotide sequence ID" value="XM_004181024.1"/>
</dbReference>
<dbReference type="InParanoid" id="I2H5A1"/>
<evidence type="ECO:0000256" key="1">
    <source>
        <dbReference type="ARBA" id="ARBA00023002"/>
    </source>
</evidence>
<reference evidence="3 4" key="1">
    <citation type="journal article" date="2011" name="Proc. Natl. Acad. Sci. U.S.A.">
        <title>Evolutionary erosion of yeast sex chromosomes by mating-type switching accidents.</title>
        <authorList>
            <person name="Gordon J.L."/>
            <person name="Armisen D."/>
            <person name="Proux-Wera E."/>
            <person name="Oheigeartaigh S.S."/>
            <person name="Byrne K.P."/>
            <person name="Wolfe K.H."/>
        </authorList>
    </citation>
    <scope>NUCLEOTIDE SEQUENCE [LARGE SCALE GENOMIC DNA]</scope>
    <source>
        <strain evidence="4">ATCC 34711 / CBS 6284 / DSM 70876 / NBRC 10599 / NRRL Y-10934 / UCD 77-7</strain>
    </source>
</reference>
<feature type="domain" description="NADP-dependent oxidoreductase" evidence="2">
    <location>
        <begin position="19"/>
        <end position="333"/>
    </location>
</feature>
<dbReference type="EMBL" id="HE806320">
    <property type="protein sequence ID" value="CCH61553.1"/>
    <property type="molecule type" value="Genomic_DNA"/>
</dbReference>
<dbReference type="eggNOG" id="KOG1575">
    <property type="taxonomic scope" value="Eukaryota"/>
</dbReference>
<sequence length="342" mass="39526">MSIVQQVPFGKTGLKVSPIIIGCMSYGTKNFFDWVLDDKEEIFGILKHAYDRGLRTYDTADVYSNGMSETILGEFLRTYNIPRETVVIMTKVFFPVDDKMDISSNRTKTEEENLQLINQQHLSRKHILNAVKNSVKRLGTYIDVYQIHRCDHETPFEETMRALNDVVEQGDVRYLGASSMLAVEFAEMQFIAEKHGWHKFVNMQSCYNLVYREDEREMIPFCKRHGIALTPWSPIQKGLLARPLGSHTHRESTDGVLIARKLNQFTESEKEIINRVEKLAIKKNLKMVDISLGWVIQKGTLPILGMSSIERVDEAIKTLTTKLTEDDMYYLEEPYCPRKLIM</sequence>
<dbReference type="FunCoup" id="I2H5A1">
    <property type="interactions" value="151"/>
</dbReference>
<dbReference type="Pfam" id="PF00248">
    <property type="entry name" value="Aldo_ket_red"/>
    <property type="match status" value="1"/>
</dbReference>
<dbReference type="Proteomes" id="UP000002866">
    <property type="component" value="Chromosome 5"/>
</dbReference>
<dbReference type="InterPro" id="IPR023210">
    <property type="entry name" value="NADP_OxRdtase_dom"/>
</dbReference>
<dbReference type="OrthoDB" id="48988at2759"/>
<dbReference type="InterPro" id="IPR050523">
    <property type="entry name" value="AKR_Detox_Biosynth"/>
</dbReference>
<dbReference type="GO" id="GO:0016491">
    <property type="term" value="F:oxidoreductase activity"/>
    <property type="evidence" value="ECO:0007669"/>
    <property type="project" value="UniProtKB-KW"/>
</dbReference>
<dbReference type="OMA" id="RPDYNTD"/>
<dbReference type="GO" id="GO:0005829">
    <property type="term" value="C:cytosol"/>
    <property type="evidence" value="ECO:0007669"/>
    <property type="project" value="UniProtKB-ARBA"/>
</dbReference>
<dbReference type="PANTHER" id="PTHR43364:SF15">
    <property type="entry name" value="ARYL-ALCOHOL DEHYDROGENASE AAD16-RELATED"/>
    <property type="match status" value="1"/>
</dbReference>
<evidence type="ECO:0000259" key="2">
    <source>
        <dbReference type="Pfam" id="PF00248"/>
    </source>
</evidence>
<dbReference type="PANTHER" id="PTHR43364">
    <property type="entry name" value="NADH-SPECIFIC METHYLGLYOXAL REDUCTASE-RELATED"/>
    <property type="match status" value="1"/>
</dbReference>
<dbReference type="GeneID" id="14496626"/>
<dbReference type="HOGENOM" id="CLU_023205_2_0_1"/>